<keyword evidence="3 5" id="KW-0732">Signal</keyword>
<dbReference type="PRINTS" id="PR00337">
    <property type="entry name" value="LEUILEVALBP"/>
</dbReference>
<dbReference type="InterPro" id="IPR000709">
    <property type="entry name" value="Leu_Ile_Val-bd"/>
</dbReference>
<sequence length="386" mass="41101">MNAKGMIVGAVAALALSVSAAFADTIKIGVNQPLTGPVAASGNYVTDGARIAVEEINTRGGLLGKQIELIIEDNKGNPTEAAAVAEKLIMRDEVCAMMGAWGSTMTLAVMPKLEEYGVPMVVETASSGKVTNSGNKWIFRTAPTSDMLAESFSPFVEKFGMKKAAFLAVNNDWGKSNTDAYSAMLDKRGVPTTLRETMDAAAVDLSAQLAKIKASDADVLLVTTEIEQLTLVFKQAHALKMPQRIIATTTSSTPDQAIEHAGSAADNAYFTVLFAPWFPDMAPNPEVAKFFAEAWERKGLVFAGRIEGQRGYDAILSIAAAIEKAGKAEPDAIRQALWEVEVKGVNSNIHFNKQGPEGAESGQNTANVFVVQVKDGKVVRPDFAAQ</sequence>
<dbReference type="InterPro" id="IPR051010">
    <property type="entry name" value="BCAA_transport"/>
</dbReference>
<dbReference type="PANTHER" id="PTHR30483:SF6">
    <property type="entry name" value="PERIPLASMIC BINDING PROTEIN OF ABC TRANSPORTER FOR NATURAL AMINO ACIDS"/>
    <property type="match status" value="1"/>
</dbReference>
<feature type="chain" id="PRO_5031467288" evidence="5">
    <location>
        <begin position="24"/>
        <end position="386"/>
    </location>
</feature>
<keyword evidence="8" id="KW-1185">Reference proteome</keyword>
<dbReference type="InterPro" id="IPR028081">
    <property type="entry name" value="Leu-bd"/>
</dbReference>
<reference evidence="7 8" key="1">
    <citation type="submission" date="2020-08" db="EMBL/GenBank/DDBJ databases">
        <title>Genomic Encyclopedia of Type Strains, Phase IV (KMG-IV): sequencing the most valuable type-strain genomes for metagenomic binning, comparative biology and taxonomic classification.</title>
        <authorList>
            <person name="Goeker M."/>
        </authorList>
    </citation>
    <scope>NUCLEOTIDE SEQUENCE [LARGE SCALE GENOMIC DNA]</scope>
    <source>
        <strain evidence="7 8">DSM 7051</strain>
    </source>
</reference>
<dbReference type="Pfam" id="PF13458">
    <property type="entry name" value="Peripla_BP_6"/>
    <property type="match status" value="1"/>
</dbReference>
<keyword evidence="2" id="KW-0813">Transport</keyword>
<evidence type="ECO:0000256" key="1">
    <source>
        <dbReference type="ARBA" id="ARBA00010062"/>
    </source>
</evidence>
<dbReference type="AlphaFoldDB" id="A0A7X0F6P6"/>
<organism evidence="7 8">
    <name type="scientific">Aminobacter aganoensis</name>
    <dbReference type="NCBI Taxonomy" id="83264"/>
    <lineage>
        <taxon>Bacteria</taxon>
        <taxon>Pseudomonadati</taxon>
        <taxon>Pseudomonadota</taxon>
        <taxon>Alphaproteobacteria</taxon>
        <taxon>Hyphomicrobiales</taxon>
        <taxon>Phyllobacteriaceae</taxon>
        <taxon>Aminobacter</taxon>
    </lineage>
</organism>
<comment type="similarity">
    <text evidence="1">Belongs to the leucine-binding protein family.</text>
</comment>
<accession>A0A7X0F6P6</accession>
<dbReference type="GO" id="GO:0006865">
    <property type="term" value="P:amino acid transport"/>
    <property type="evidence" value="ECO:0007669"/>
    <property type="project" value="UniProtKB-KW"/>
</dbReference>
<evidence type="ECO:0000313" key="7">
    <source>
        <dbReference type="EMBL" id="MBB6354020.1"/>
    </source>
</evidence>
<dbReference type="InterPro" id="IPR028082">
    <property type="entry name" value="Peripla_BP_I"/>
</dbReference>
<evidence type="ECO:0000256" key="5">
    <source>
        <dbReference type="SAM" id="SignalP"/>
    </source>
</evidence>
<dbReference type="EMBL" id="JACHOU010000003">
    <property type="protein sequence ID" value="MBB6354020.1"/>
    <property type="molecule type" value="Genomic_DNA"/>
</dbReference>
<dbReference type="RefSeq" id="WP_184699242.1">
    <property type="nucleotide sequence ID" value="NZ_BAABEG010000001.1"/>
</dbReference>
<keyword evidence="4" id="KW-0029">Amino-acid transport</keyword>
<dbReference type="Proteomes" id="UP000536262">
    <property type="component" value="Unassembled WGS sequence"/>
</dbReference>
<protein>
    <submittedName>
        <fullName evidence="7">Branched-chain amino acid transport system substrate-binding protein</fullName>
    </submittedName>
</protein>
<feature type="domain" description="Leucine-binding protein" evidence="6">
    <location>
        <begin position="25"/>
        <end position="376"/>
    </location>
</feature>
<dbReference type="CDD" id="cd19980">
    <property type="entry name" value="PBP1_ABC_ligand_binding-like"/>
    <property type="match status" value="1"/>
</dbReference>
<evidence type="ECO:0000259" key="6">
    <source>
        <dbReference type="Pfam" id="PF13458"/>
    </source>
</evidence>
<gene>
    <name evidence="7" type="ORF">GGR00_001794</name>
</gene>
<dbReference type="SUPFAM" id="SSF53822">
    <property type="entry name" value="Periplasmic binding protein-like I"/>
    <property type="match status" value="1"/>
</dbReference>
<comment type="caution">
    <text evidence="7">The sequence shown here is derived from an EMBL/GenBank/DDBJ whole genome shotgun (WGS) entry which is preliminary data.</text>
</comment>
<feature type="signal peptide" evidence="5">
    <location>
        <begin position="1"/>
        <end position="23"/>
    </location>
</feature>
<evidence type="ECO:0000256" key="3">
    <source>
        <dbReference type="ARBA" id="ARBA00022729"/>
    </source>
</evidence>
<proteinExistence type="inferred from homology"/>
<dbReference type="Gene3D" id="3.40.50.2300">
    <property type="match status" value="2"/>
</dbReference>
<evidence type="ECO:0000313" key="8">
    <source>
        <dbReference type="Proteomes" id="UP000536262"/>
    </source>
</evidence>
<name>A0A7X0F6P6_9HYPH</name>
<evidence type="ECO:0000256" key="2">
    <source>
        <dbReference type="ARBA" id="ARBA00022448"/>
    </source>
</evidence>
<dbReference type="PANTHER" id="PTHR30483">
    <property type="entry name" value="LEUCINE-SPECIFIC-BINDING PROTEIN"/>
    <property type="match status" value="1"/>
</dbReference>
<evidence type="ECO:0000256" key="4">
    <source>
        <dbReference type="ARBA" id="ARBA00022970"/>
    </source>
</evidence>